<dbReference type="EMBL" id="ML987191">
    <property type="protein sequence ID" value="KAF2252968.1"/>
    <property type="molecule type" value="Genomic_DNA"/>
</dbReference>
<name>A0A6A6ISA0_9PLEO</name>
<evidence type="ECO:0000313" key="7">
    <source>
        <dbReference type="Proteomes" id="UP000800094"/>
    </source>
</evidence>
<evidence type="ECO:0000256" key="2">
    <source>
        <dbReference type="ARBA" id="ARBA00022692"/>
    </source>
</evidence>
<keyword evidence="4 5" id="KW-0472">Membrane</keyword>
<evidence type="ECO:0000313" key="6">
    <source>
        <dbReference type="EMBL" id="KAF2252968.1"/>
    </source>
</evidence>
<feature type="transmembrane region" description="Helical" evidence="5">
    <location>
        <begin position="18"/>
        <end position="38"/>
    </location>
</feature>
<dbReference type="GO" id="GO:0022857">
    <property type="term" value="F:transmembrane transporter activity"/>
    <property type="evidence" value="ECO:0007669"/>
    <property type="project" value="TreeGrafter"/>
</dbReference>
<dbReference type="RefSeq" id="XP_033687972.1">
    <property type="nucleotide sequence ID" value="XM_033823316.1"/>
</dbReference>
<dbReference type="GeneID" id="54576646"/>
<dbReference type="SUPFAM" id="SSF103473">
    <property type="entry name" value="MFS general substrate transporter"/>
    <property type="match status" value="1"/>
</dbReference>
<feature type="transmembrane region" description="Helical" evidence="5">
    <location>
        <begin position="152"/>
        <end position="175"/>
    </location>
</feature>
<dbReference type="Proteomes" id="UP000800094">
    <property type="component" value="Unassembled WGS sequence"/>
</dbReference>
<comment type="subcellular location">
    <subcellularLocation>
        <location evidence="1">Membrane</location>
        <topology evidence="1">Multi-pass membrane protein</topology>
    </subcellularLocation>
</comment>
<dbReference type="OrthoDB" id="6770063at2759"/>
<keyword evidence="2 5" id="KW-0812">Transmembrane</keyword>
<keyword evidence="3 5" id="KW-1133">Transmembrane helix</keyword>
<sequence>MQDIYSGSYGFSIEQVGFLYLGPGSGFLFAVWFLVPRIDDVYKKLTAKHSEKPMPEYRLPLANIGAVFIPMSLFWFAWTVEKHAHWFASIAGTFFYGIGQVMILNCTQNYYIDSFKTYAASAIAAGTVFRSLVGGVVPLLAPSLFDGLGYGWGISVFGFVSLVLAPAPVLFFAFGERIRERFTVKL</sequence>
<organism evidence="6 7">
    <name type="scientific">Trematosphaeria pertusa</name>
    <dbReference type="NCBI Taxonomy" id="390896"/>
    <lineage>
        <taxon>Eukaryota</taxon>
        <taxon>Fungi</taxon>
        <taxon>Dikarya</taxon>
        <taxon>Ascomycota</taxon>
        <taxon>Pezizomycotina</taxon>
        <taxon>Dothideomycetes</taxon>
        <taxon>Pleosporomycetidae</taxon>
        <taxon>Pleosporales</taxon>
        <taxon>Massarineae</taxon>
        <taxon>Trematosphaeriaceae</taxon>
        <taxon>Trematosphaeria</taxon>
    </lineage>
</organism>
<evidence type="ECO:0000256" key="5">
    <source>
        <dbReference type="SAM" id="Phobius"/>
    </source>
</evidence>
<dbReference type="Gene3D" id="1.20.1250.20">
    <property type="entry name" value="MFS general substrate transporter like domains"/>
    <property type="match status" value="1"/>
</dbReference>
<proteinExistence type="predicted"/>
<feature type="transmembrane region" description="Helical" evidence="5">
    <location>
        <begin position="118"/>
        <end position="140"/>
    </location>
</feature>
<evidence type="ECO:0000256" key="1">
    <source>
        <dbReference type="ARBA" id="ARBA00004141"/>
    </source>
</evidence>
<dbReference type="PANTHER" id="PTHR23502">
    <property type="entry name" value="MAJOR FACILITATOR SUPERFAMILY"/>
    <property type="match status" value="1"/>
</dbReference>
<evidence type="ECO:0000256" key="4">
    <source>
        <dbReference type="ARBA" id="ARBA00023136"/>
    </source>
</evidence>
<dbReference type="PANTHER" id="PTHR23502:SF171">
    <property type="entry name" value="MAJOR FACILITATOR SUPERFAMILY (MFS) PROFILE DOMAIN-CONTAINING PROTEIN"/>
    <property type="match status" value="1"/>
</dbReference>
<protein>
    <submittedName>
        <fullName evidence="6">MFS general substrate transporter</fullName>
    </submittedName>
</protein>
<evidence type="ECO:0000256" key="3">
    <source>
        <dbReference type="ARBA" id="ARBA00022989"/>
    </source>
</evidence>
<accession>A0A6A6ISA0</accession>
<feature type="transmembrane region" description="Helical" evidence="5">
    <location>
        <begin position="84"/>
        <end position="106"/>
    </location>
</feature>
<dbReference type="InterPro" id="IPR036259">
    <property type="entry name" value="MFS_trans_sf"/>
</dbReference>
<gene>
    <name evidence="6" type="ORF">BU26DRAFT_419667</name>
</gene>
<dbReference type="AlphaFoldDB" id="A0A6A6ISA0"/>
<reference evidence="6" key="1">
    <citation type="journal article" date="2020" name="Stud. Mycol.">
        <title>101 Dothideomycetes genomes: a test case for predicting lifestyles and emergence of pathogens.</title>
        <authorList>
            <person name="Haridas S."/>
            <person name="Albert R."/>
            <person name="Binder M."/>
            <person name="Bloem J."/>
            <person name="Labutti K."/>
            <person name="Salamov A."/>
            <person name="Andreopoulos B."/>
            <person name="Baker S."/>
            <person name="Barry K."/>
            <person name="Bills G."/>
            <person name="Bluhm B."/>
            <person name="Cannon C."/>
            <person name="Castanera R."/>
            <person name="Culley D."/>
            <person name="Daum C."/>
            <person name="Ezra D."/>
            <person name="Gonzalez J."/>
            <person name="Henrissat B."/>
            <person name="Kuo A."/>
            <person name="Liang C."/>
            <person name="Lipzen A."/>
            <person name="Lutzoni F."/>
            <person name="Magnuson J."/>
            <person name="Mondo S."/>
            <person name="Nolan M."/>
            <person name="Ohm R."/>
            <person name="Pangilinan J."/>
            <person name="Park H.-J."/>
            <person name="Ramirez L."/>
            <person name="Alfaro M."/>
            <person name="Sun H."/>
            <person name="Tritt A."/>
            <person name="Yoshinaga Y."/>
            <person name="Zwiers L.-H."/>
            <person name="Turgeon B."/>
            <person name="Goodwin S."/>
            <person name="Spatafora J."/>
            <person name="Crous P."/>
            <person name="Grigoriev I."/>
        </authorList>
    </citation>
    <scope>NUCLEOTIDE SEQUENCE</scope>
    <source>
        <strain evidence="6">CBS 122368</strain>
    </source>
</reference>
<feature type="transmembrane region" description="Helical" evidence="5">
    <location>
        <begin position="59"/>
        <end position="78"/>
    </location>
</feature>
<dbReference type="GO" id="GO:0005886">
    <property type="term" value="C:plasma membrane"/>
    <property type="evidence" value="ECO:0007669"/>
    <property type="project" value="TreeGrafter"/>
</dbReference>
<keyword evidence="7" id="KW-1185">Reference proteome</keyword>